<dbReference type="GO" id="GO:0005794">
    <property type="term" value="C:Golgi apparatus"/>
    <property type="evidence" value="ECO:0007669"/>
    <property type="project" value="UniProtKB-ARBA"/>
</dbReference>
<gene>
    <name evidence="5" type="ORF">KFL_004080050</name>
</gene>
<protein>
    <recommendedName>
        <fullName evidence="4">Glycosyltransferase 61 catalytic domain-containing protein</fullName>
    </recommendedName>
</protein>
<name>A0A1Y1IHI3_KLENI</name>
<dbReference type="EMBL" id="DF237357">
    <property type="protein sequence ID" value="GAQ88196.1"/>
    <property type="molecule type" value="Genomic_DNA"/>
</dbReference>
<feature type="domain" description="Glycosyltransferase 61 catalytic" evidence="4">
    <location>
        <begin position="182"/>
        <end position="265"/>
    </location>
</feature>
<proteinExistence type="predicted"/>
<dbReference type="PANTHER" id="PTHR20961">
    <property type="entry name" value="GLYCOSYLTRANSFERASE"/>
    <property type="match status" value="1"/>
</dbReference>
<accession>A0A1Y1IHI3</accession>
<sequence>MYGGRSCWHMGKRLPINMAGPLPEGGVLQPEGQRIIWKPKTFIVYCAQEGCDYNFFHSMGLAYYSTYVALQKLGLESLEGIHVEFYECLSGKPNEIKSPELIATARERHTVFMEAFRPASINFVDIELQNTSQHLGCYESVYFVGNEGWPWHCRTTDTSEDPMLAGFVNLVTEALGFGSKPPLPEKDRVLYFKRENTVRTLLNTKEVEAAFPVPYSIYAPGSSTRTYRERLREIIGMTRNASIIFGMHGAGLTNAIFAAPDAVVIEVTNCYWRIPLYRNLAVLTGKNYLESVVALDEGCKTLGENPEFMEHHGEHLTIPLNDFASVFDQARIILQRARSRQRHTARTL</sequence>
<reference evidence="5 6" key="1">
    <citation type="journal article" date="2014" name="Nat. Commun.">
        <title>Klebsormidium flaccidum genome reveals primary factors for plant terrestrial adaptation.</title>
        <authorList>
            <person name="Hori K."/>
            <person name="Maruyama F."/>
            <person name="Fujisawa T."/>
            <person name="Togashi T."/>
            <person name="Yamamoto N."/>
            <person name="Seo M."/>
            <person name="Sato S."/>
            <person name="Yamada T."/>
            <person name="Mori H."/>
            <person name="Tajima N."/>
            <person name="Moriyama T."/>
            <person name="Ikeuchi M."/>
            <person name="Watanabe M."/>
            <person name="Wada H."/>
            <person name="Kobayashi K."/>
            <person name="Saito M."/>
            <person name="Masuda T."/>
            <person name="Sasaki-Sekimoto Y."/>
            <person name="Mashiguchi K."/>
            <person name="Awai K."/>
            <person name="Shimojima M."/>
            <person name="Masuda S."/>
            <person name="Iwai M."/>
            <person name="Nobusawa T."/>
            <person name="Narise T."/>
            <person name="Kondo S."/>
            <person name="Saito H."/>
            <person name="Sato R."/>
            <person name="Murakawa M."/>
            <person name="Ihara Y."/>
            <person name="Oshima-Yamada Y."/>
            <person name="Ohtaka K."/>
            <person name="Satoh M."/>
            <person name="Sonobe K."/>
            <person name="Ishii M."/>
            <person name="Ohtani R."/>
            <person name="Kanamori-Sato M."/>
            <person name="Honoki R."/>
            <person name="Miyazaki D."/>
            <person name="Mochizuki H."/>
            <person name="Umetsu J."/>
            <person name="Higashi K."/>
            <person name="Shibata D."/>
            <person name="Kamiya Y."/>
            <person name="Sato N."/>
            <person name="Nakamura Y."/>
            <person name="Tabata S."/>
            <person name="Ida S."/>
            <person name="Kurokawa K."/>
            <person name="Ohta H."/>
        </authorList>
    </citation>
    <scope>NUCLEOTIDE SEQUENCE [LARGE SCALE GENOMIC DNA]</scope>
    <source>
        <strain evidence="5 6">NIES-2285</strain>
    </source>
</reference>
<evidence type="ECO:0000313" key="5">
    <source>
        <dbReference type="EMBL" id="GAQ88196.1"/>
    </source>
</evidence>
<dbReference type="InterPro" id="IPR049625">
    <property type="entry name" value="Glyco_transf_61_cat"/>
</dbReference>
<evidence type="ECO:0000256" key="2">
    <source>
        <dbReference type="ARBA" id="ARBA00022679"/>
    </source>
</evidence>
<dbReference type="OrthoDB" id="529273at2759"/>
<dbReference type="Pfam" id="PF04577">
    <property type="entry name" value="Glyco_transf_61"/>
    <property type="match status" value="1"/>
</dbReference>
<organism evidence="5 6">
    <name type="scientific">Klebsormidium nitens</name>
    <name type="common">Green alga</name>
    <name type="synonym">Ulothrix nitens</name>
    <dbReference type="NCBI Taxonomy" id="105231"/>
    <lineage>
        <taxon>Eukaryota</taxon>
        <taxon>Viridiplantae</taxon>
        <taxon>Streptophyta</taxon>
        <taxon>Klebsormidiophyceae</taxon>
        <taxon>Klebsormidiales</taxon>
        <taxon>Klebsormidiaceae</taxon>
        <taxon>Klebsormidium</taxon>
    </lineage>
</organism>
<dbReference type="GO" id="GO:0016763">
    <property type="term" value="F:pentosyltransferase activity"/>
    <property type="evidence" value="ECO:0007669"/>
    <property type="project" value="UniProtKB-ARBA"/>
</dbReference>
<evidence type="ECO:0000256" key="1">
    <source>
        <dbReference type="ARBA" id="ARBA00022676"/>
    </source>
</evidence>
<dbReference type="PANTHER" id="PTHR20961:SF124">
    <property type="entry name" value="GLYCOSYLTRANSFERASE"/>
    <property type="match status" value="1"/>
</dbReference>
<keyword evidence="3" id="KW-0325">Glycoprotein</keyword>
<dbReference type="AlphaFoldDB" id="A0A1Y1IHI3"/>
<evidence type="ECO:0000259" key="4">
    <source>
        <dbReference type="Pfam" id="PF04577"/>
    </source>
</evidence>
<evidence type="ECO:0000256" key="3">
    <source>
        <dbReference type="ARBA" id="ARBA00023180"/>
    </source>
</evidence>
<evidence type="ECO:0000313" key="6">
    <source>
        <dbReference type="Proteomes" id="UP000054558"/>
    </source>
</evidence>
<dbReference type="Proteomes" id="UP000054558">
    <property type="component" value="Unassembled WGS sequence"/>
</dbReference>
<keyword evidence="1" id="KW-0328">Glycosyltransferase</keyword>
<dbReference type="InterPro" id="IPR007657">
    <property type="entry name" value="Glycosyltransferase_61"/>
</dbReference>
<keyword evidence="6" id="KW-1185">Reference proteome</keyword>
<keyword evidence="2" id="KW-0808">Transferase</keyword>